<dbReference type="InterPro" id="IPR041657">
    <property type="entry name" value="HTH_17"/>
</dbReference>
<gene>
    <name evidence="2" type="ORF">F7O44_26895</name>
</gene>
<dbReference type="InterPro" id="IPR009061">
    <property type="entry name" value="DNA-bd_dom_put_sf"/>
</dbReference>
<keyword evidence="3" id="KW-1185">Reference proteome</keyword>
<proteinExistence type="predicted"/>
<reference evidence="2 3" key="1">
    <citation type="submission" date="2019-11" db="EMBL/GenBank/DDBJ databases">
        <authorList>
            <person name="Li X.-J."/>
            <person name="Feng X.-M."/>
        </authorList>
    </citation>
    <scope>NUCLEOTIDE SEQUENCE [LARGE SCALE GENOMIC DNA]</scope>
    <source>
        <strain evidence="2 3">XMNu-373</strain>
    </source>
</reference>
<dbReference type="AlphaFoldDB" id="A0A7K3MBL8"/>
<dbReference type="Proteomes" id="UP000460435">
    <property type="component" value="Unassembled WGS sequence"/>
</dbReference>
<evidence type="ECO:0000313" key="2">
    <source>
        <dbReference type="EMBL" id="NDL60709.1"/>
    </source>
</evidence>
<accession>A0A7K3MBL8</accession>
<evidence type="ECO:0000259" key="1">
    <source>
        <dbReference type="Pfam" id="PF12728"/>
    </source>
</evidence>
<evidence type="ECO:0000313" key="3">
    <source>
        <dbReference type="Proteomes" id="UP000460435"/>
    </source>
</evidence>
<feature type="domain" description="Helix-turn-helix" evidence="1">
    <location>
        <begin position="3"/>
        <end position="47"/>
    </location>
</feature>
<dbReference type="EMBL" id="WLZY01000014">
    <property type="protein sequence ID" value="NDL60709.1"/>
    <property type="molecule type" value="Genomic_DNA"/>
</dbReference>
<organism evidence="2 3">
    <name type="scientific">Phytoactinopolyspora mesophila</name>
    <dbReference type="NCBI Taxonomy" id="2650750"/>
    <lineage>
        <taxon>Bacteria</taxon>
        <taxon>Bacillati</taxon>
        <taxon>Actinomycetota</taxon>
        <taxon>Actinomycetes</taxon>
        <taxon>Jiangellales</taxon>
        <taxon>Jiangellaceae</taxon>
        <taxon>Phytoactinopolyspora</taxon>
    </lineage>
</organism>
<protein>
    <submittedName>
        <fullName evidence="2">Helix-turn-helix domain-containing protein</fullName>
    </submittedName>
</protein>
<name>A0A7K3MBL8_9ACTN</name>
<dbReference type="SUPFAM" id="SSF46955">
    <property type="entry name" value="Putative DNA-binding domain"/>
    <property type="match status" value="1"/>
</dbReference>
<sequence>MATAEAGELLRVPAETVRYWRYVGKGPKSFRAGGRRVLYAREDVEALVVTARAEGAA</sequence>
<dbReference type="Pfam" id="PF12728">
    <property type="entry name" value="HTH_17"/>
    <property type="match status" value="1"/>
</dbReference>
<comment type="caution">
    <text evidence="2">The sequence shown here is derived from an EMBL/GenBank/DDBJ whole genome shotgun (WGS) entry which is preliminary data.</text>
</comment>